<keyword evidence="1" id="KW-0051">Antiviral defense</keyword>
<dbReference type="NCBIfam" id="TIGR02593">
    <property type="entry name" value="CRISPR_cas5"/>
    <property type="match status" value="1"/>
</dbReference>
<reference evidence="3 4" key="1">
    <citation type="submission" date="2019-12" db="EMBL/GenBank/DDBJ databases">
        <authorList>
            <person name="Lee S.D."/>
        </authorList>
    </citation>
    <scope>NUCLEOTIDE SEQUENCE [LARGE SCALE GENOMIC DNA]</scope>
    <source>
        <strain evidence="3 4">GH3-10</strain>
    </source>
</reference>
<proteinExistence type="predicted"/>
<dbReference type="GO" id="GO:0051607">
    <property type="term" value="P:defense response to virus"/>
    <property type="evidence" value="ECO:0007669"/>
    <property type="project" value="UniProtKB-KW"/>
</dbReference>
<evidence type="ECO:0000256" key="1">
    <source>
        <dbReference type="ARBA" id="ARBA00023118"/>
    </source>
</evidence>
<dbReference type="RefSeq" id="WP_160484644.1">
    <property type="nucleotide sequence ID" value="NZ_WUBR01000001.1"/>
</dbReference>
<dbReference type="InterPro" id="IPR013422">
    <property type="entry name" value="CRISPR-assoc_prot_Cas5_N"/>
</dbReference>
<organism evidence="3 4">
    <name type="scientific">Aurantiacibacter rhizosphaerae</name>
    <dbReference type="NCBI Taxonomy" id="2691582"/>
    <lineage>
        <taxon>Bacteria</taxon>
        <taxon>Pseudomonadati</taxon>
        <taxon>Pseudomonadota</taxon>
        <taxon>Alphaproteobacteria</taxon>
        <taxon>Sphingomonadales</taxon>
        <taxon>Erythrobacteraceae</taxon>
        <taxon>Aurantiacibacter</taxon>
    </lineage>
</organism>
<comment type="caution">
    <text evidence="3">The sequence shown here is derived from an EMBL/GenBank/DDBJ whole genome shotgun (WGS) entry which is preliminary data.</text>
</comment>
<reference evidence="3 4" key="2">
    <citation type="submission" date="2020-02" db="EMBL/GenBank/DDBJ databases">
        <title>Erythrobacter dongmakensis sp. nov., isolated from a tidal mudflat.</title>
        <authorList>
            <person name="Kim I.S."/>
        </authorList>
    </citation>
    <scope>NUCLEOTIDE SEQUENCE [LARGE SCALE GENOMIC DNA]</scope>
    <source>
        <strain evidence="3 4">GH3-10</strain>
    </source>
</reference>
<evidence type="ECO:0000313" key="4">
    <source>
        <dbReference type="Proteomes" id="UP000461409"/>
    </source>
</evidence>
<accession>A0A844XB73</accession>
<dbReference type="EMBL" id="WUBR01000001">
    <property type="protein sequence ID" value="MWV27029.1"/>
    <property type="molecule type" value="Genomic_DNA"/>
</dbReference>
<gene>
    <name evidence="3" type="primary">cas5</name>
    <name evidence="3" type="ORF">GRF63_03835</name>
</gene>
<dbReference type="AlphaFoldDB" id="A0A844XB73"/>
<feature type="region of interest" description="Disordered" evidence="2">
    <location>
        <begin position="1"/>
        <end position="22"/>
    </location>
</feature>
<evidence type="ECO:0000313" key="3">
    <source>
        <dbReference type="EMBL" id="MWV27029.1"/>
    </source>
</evidence>
<dbReference type="Proteomes" id="UP000461409">
    <property type="component" value="Unassembled WGS sequence"/>
</dbReference>
<name>A0A844XB73_9SPHN</name>
<protein>
    <submittedName>
        <fullName evidence="3">CRISPR-associated protein Cas5</fullName>
    </submittedName>
</protein>
<sequence>MPPHNPRQAWPQPAAYARPETGQERCGYPYPPRVTAEWLIRGCAGPCRVRHRLR</sequence>
<keyword evidence="4" id="KW-1185">Reference proteome</keyword>
<evidence type="ECO:0000256" key="2">
    <source>
        <dbReference type="SAM" id="MobiDB-lite"/>
    </source>
</evidence>